<evidence type="ECO:0000313" key="1">
    <source>
        <dbReference type="EMBL" id="ETL42557.1"/>
    </source>
</evidence>
<sequence length="143" mass="16040">MSRSRAISRFFFTDCGGGKFSCKPCETAPGSGYMNLISNLATSHLDYSETYDRTMMIFTWMEWVVAWNKALSEVDDPFTCSLAAITGTLHFITVCILFGENGELQQVLSKFLLEKKDTTMILFIVVDNYATSQAIASRRGVPY</sequence>
<gene>
    <name evidence="1" type="ORF">L916_06642</name>
</gene>
<organism evidence="1 2">
    <name type="scientific">Phytophthora nicotianae</name>
    <name type="common">Potato buckeye rot agent</name>
    <name type="synonym">Phytophthora parasitica</name>
    <dbReference type="NCBI Taxonomy" id="4792"/>
    <lineage>
        <taxon>Eukaryota</taxon>
        <taxon>Sar</taxon>
        <taxon>Stramenopiles</taxon>
        <taxon>Oomycota</taxon>
        <taxon>Peronosporomycetes</taxon>
        <taxon>Peronosporales</taxon>
        <taxon>Peronosporaceae</taxon>
        <taxon>Phytophthora</taxon>
    </lineage>
</organism>
<feature type="non-terminal residue" evidence="1">
    <location>
        <position position="143"/>
    </location>
</feature>
<protein>
    <submittedName>
        <fullName evidence="1">Uncharacterized protein</fullName>
    </submittedName>
</protein>
<reference evidence="1 2" key="1">
    <citation type="submission" date="2013-11" db="EMBL/GenBank/DDBJ databases">
        <title>The Genome Sequence of Phytophthora parasitica CJ05E6.</title>
        <authorList>
            <consortium name="The Broad Institute Genomics Platform"/>
            <person name="Russ C."/>
            <person name="Tyler B."/>
            <person name="Panabieres F."/>
            <person name="Shan W."/>
            <person name="Tripathy S."/>
            <person name="Grunwald N."/>
            <person name="Machado M."/>
            <person name="Johnson C.S."/>
            <person name="Arredondo F."/>
            <person name="Hong C."/>
            <person name="Coffey M."/>
            <person name="Young S.K."/>
            <person name="Zeng Q."/>
            <person name="Gargeya S."/>
            <person name="Fitzgerald M."/>
            <person name="Abouelleil A."/>
            <person name="Alvarado L."/>
            <person name="Chapman S.B."/>
            <person name="Gainer-Dewar J."/>
            <person name="Goldberg J."/>
            <person name="Griggs A."/>
            <person name="Gujja S."/>
            <person name="Hansen M."/>
            <person name="Howarth C."/>
            <person name="Imamovic A."/>
            <person name="Ireland A."/>
            <person name="Larimer J."/>
            <person name="McCowan C."/>
            <person name="Murphy C."/>
            <person name="Pearson M."/>
            <person name="Poon T.W."/>
            <person name="Priest M."/>
            <person name="Roberts A."/>
            <person name="Saif S."/>
            <person name="Shea T."/>
            <person name="Sykes S."/>
            <person name="Wortman J."/>
            <person name="Nusbaum C."/>
            <person name="Birren B."/>
        </authorList>
    </citation>
    <scope>NUCLEOTIDE SEQUENCE [LARGE SCALE GENOMIC DNA]</scope>
    <source>
        <strain evidence="1 2">CJ05E6</strain>
    </source>
</reference>
<evidence type="ECO:0000313" key="2">
    <source>
        <dbReference type="Proteomes" id="UP000053864"/>
    </source>
</evidence>
<dbReference type="VEuPathDB" id="FungiDB:PPTG_02918"/>
<name>W2JA26_PHYNI</name>
<dbReference type="EMBL" id="KI672264">
    <property type="protein sequence ID" value="ETL42557.1"/>
    <property type="molecule type" value="Genomic_DNA"/>
</dbReference>
<accession>W2JA26</accession>
<dbReference type="AlphaFoldDB" id="W2JA26"/>
<proteinExistence type="predicted"/>
<dbReference type="Proteomes" id="UP000053864">
    <property type="component" value="Unassembled WGS sequence"/>
</dbReference>